<gene>
    <name evidence="6" type="ORF">HMPREF9087_0434</name>
</gene>
<dbReference type="InterPro" id="IPR000524">
    <property type="entry name" value="Tscrpt_reg_HTH_GntR"/>
</dbReference>
<comment type="caution">
    <text evidence="6">The sequence shown here is derived from an EMBL/GenBank/DDBJ whole genome shotgun (WGS) entry which is preliminary data.</text>
</comment>
<dbReference type="PANTHER" id="PTHR44846:SF5">
    <property type="entry name" value="HTH-TYPE TRANSCRIPTIONAL REGULATOR GMUR"/>
    <property type="match status" value="1"/>
</dbReference>
<keyword evidence="4" id="KW-0804">Transcription</keyword>
<evidence type="ECO:0000256" key="4">
    <source>
        <dbReference type="ARBA" id="ARBA00023163"/>
    </source>
</evidence>
<dbReference type="SMART" id="SM00866">
    <property type="entry name" value="UTRA"/>
    <property type="match status" value="1"/>
</dbReference>
<proteinExistence type="predicted"/>
<dbReference type="GO" id="GO:0045892">
    <property type="term" value="P:negative regulation of DNA-templated transcription"/>
    <property type="evidence" value="ECO:0007669"/>
    <property type="project" value="TreeGrafter"/>
</dbReference>
<evidence type="ECO:0000313" key="7">
    <source>
        <dbReference type="Proteomes" id="UP000004835"/>
    </source>
</evidence>
<dbReference type="InterPro" id="IPR036390">
    <property type="entry name" value="WH_DNA-bd_sf"/>
</dbReference>
<dbReference type="Gene3D" id="3.40.1410.10">
    <property type="entry name" value="Chorismate lyase-like"/>
    <property type="match status" value="1"/>
</dbReference>
<dbReference type="InterPro" id="IPR050679">
    <property type="entry name" value="Bact_HTH_transcr_reg"/>
</dbReference>
<name>F0EFD2_ENTCA</name>
<keyword evidence="2" id="KW-0805">Transcription regulation</keyword>
<dbReference type="AlphaFoldDB" id="F0EFD2"/>
<dbReference type="SUPFAM" id="SSF64288">
    <property type="entry name" value="Chorismate lyase-like"/>
    <property type="match status" value="1"/>
</dbReference>
<dbReference type="GO" id="GO:0003677">
    <property type="term" value="F:DNA binding"/>
    <property type="evidence" value="ECO:0007669"/>
    <property type="project" value="UniProtKB-KW"/>
</dbReference>
<dbReference type="FunFam" id="3.40.1410.10:FF:000008">
    <property type="entry name" value="Transcriptional regulator, GntR family"/>
    <property type="match status" value="1"/>
</dbReference>
<evidence type="ECO:0000313" key="6">
    <source>
        <dbReference type="EMBL" id="EGC71057.1"/>
    </source>
</evidence>
<dbReference type="CDD" id="cd07377">
    <property type="entry name" value="WHTH_GntR"/>
    <property type="match status" value="1"/>
</dbReference>
<evidence type="ECO:0000256" key="2">
    <source>
        <dbReference type="ARBA" id="ARBA00023015"/>
    </source>
</evidence>
<dbReference type="Proteomes" id="UP000004835">
    <property type="component" value="Unassembled WGS sequence"/>
</dbReference>
<dbReference type="Pfam" id="PF00392">
    <property type="entry name" value="GntR"/>
    <property type="match status" value="1"/>
</dbReference>
<dbReference type="PANTHER" id="PTHR44846">
    <property type="entry name" value="MANNOSYL-D-GLYCERATE TRANSPORT/METABOLISM SYSTEM REPRESSOR MNGR-RELATED"/>
    <property type="match status" value="1"/>
</dbReference>
<dbReference type="SMART" id="SM00345">
    <property type="entry name" value="HTH_GNTR"/>
    <property type="match status" value="1"/>
</dbReference>
<evidence type="ECO:0000259" key="5">
    <source>
        <dbReference type="PROSITE" id="PS50949"/>
    </source>
</evidence>
<feature type="domain" description="HTH gntR-type" evidence="5">
    <location>
        <begin position="30"/>
        <end position="98"/>
    </location>
</feature>
<reference evidence="6 7" key="1">
    <citation type="submission" date="2011-01" db="EMBL/GenBank/DDBJ databases">
        <authorList>
            <person name="Muzny D."/>
            <person name="Qin X."/>
            <person name="Deng J."/>
            <person name="Jiang H."/>
            <person name="Liu Y."/>
            <person name="Qu J."/>
            <person name="Song X.-Z."/>
            <person name="Zhang L."/>
            <person name="Thornton R."/>
            <person name="Coyle M."/>
            <person name="Francisco L."/>
            <person name="Jackson L."/>
            <person name="Javaid M."/>
            <person name="Korchina V."/>
            <person name="Kovar C."/>
            <person name="Mata R."/>
            <person name="Mathew T."/>
            <person name="Ngo R."/>
            <person name="Nguyen L."/>
            <person name="Nguyen N."/>
            <person name="Okwuonu G."/>
            <person name="Ongeri F."/>
            <person name="Pham C."/>
            <person name="Simmons D."/>
            <person name="Wilczek-Boney K."/>
            <person name="Hale W."/>
            <person name="Jakkamsetti A."/>
            <person name="Pham P."/>
            <person name="Ruth R."/>
            <person name="San Lucas F."/>
            <person name="Warren J."/>
            <person name="Zhang J."/>
            <person name="Zhao Z."/>
            <person name="Zhou C."/>
            <person name="Zhu D."/>
            <person name="Lee S."/>
            <person name="Bess C."/>
            <person name="Blankenburg K."/>
            <person name="Forbes L."/>
            <person name="Fu Q."/>
            <person name="Gubbala S."/>
            <person name="Hirani K."/>
            <person name="Jayaseelan J.C."/>
            <person name="Lara F."/>
            <person name="Munidasa M."/>
            <person name="Palculict T."/>
            <person name="Patil S."/>
            <person name="Pu L.-L."/>
            <person name="Saada N."/>
            <person name="Tang L."/>
            <person name="Weissenberger G."/>
            <person name="Zhu Y."/>
            <person name="Hemphill L."/>
            <person name="Shang Y."/>
            <person name="Youmans B."/>
            <person name="Ayvaz T."/>
            <person name="Ross M."/>
            <person name="Santibanez J."/>
            <person name="Aqrawi P."/>
            <person name="Gross S."/>
            <person name="Joshi V."/>
            <person name="Fowler G."/>
            <person name="Nazareth L."/>
            <person name="Reid J."/>
            <person name="Worley K."/>
            <person name="Petrosino J."/>
            <person name="Highlander S."/>
            <person name="Gibbs R."/>
        </authorList>
    </citation>
    <scope>NUCLEOTIDE SEQUENCE [LARGE SCALE GENOMIC DNA]</scope>
    <source>
        <strain evidence="6 7">ATCC 12755</strain>
    </source>
</reference>
<dbReference type="Pfam" id="PF07702">
    <property type="entry name" value="UTRA"/>
    <property type="match status" value="1"/>
</dbReference>
<accession>F0EFD2</accession>
<protein>
    <submittedName>
        <fullName evidence="6">UbiC transcription regulator-associated domain protein</fullName>
    </submittedName>
</protein>
<organism evidence="6 7">
    <name type="scientific">Enterococcus casseliflavus ATCC 12755</name>
    <dbReference type="NCBI Taxonomy" id="888066"/>
    <lineage>
        <taxon>Bacteria</taxon>
        <taxon>Bacillati</taxon>
        <taxon>Bacillota</taxon>
        <taxon>Bacilli</taxon>
        <taxon>Lactobacillales</taxon>
        <taxon>Enterococcaceae</taxon>
        <taxon>Enterococcus</taxon>
    </lineage>
</organism>
<dbReference type="InterPro" id="IPR011663">
    <property type="entry name" value="UTRA"/>
</dbReference>
<dbReference type="PRINTS" id="PR00035">
    <property type="entry name" value="HTHGNTR"/>
</dbReference>
<dbReference type="SUPFAM" id="SSF46785">
    <property type="entry name" value="Winged helix' DNA-binding domain"/>
    <property type="match status" value="1"/>
</dbReference>
<dbReference type="EMBL" id="AEWT01000002">
    <property type="protein sequence ID" value="EGC71057.1"/>
    <property type="molecule type" value="Genomic_DNA"/>
</dbReference>
<dbReference type="GO" id="GO:0003700">
    <property type="term" value="F:DNA-binding transcription factor activity"/>
    <property type="evidence" value="ECO:0007669"/>
    <property type="project" value="InterPro"/>
</dbReference>
<keyword evidence="3" id="KW-0238">DNA-binding</keyword>
<evidence type="ECO:0000256" key="1">
    <source>
        <dbReference type="ARBA" id="ARBA00022491"/>
    </source>
</evidence>
<dbReference type="InterPro" id="IPR036388">
    <property type="entry name" value="WH-like_DNA-bd_sf"/>
</dbReference>
<dbReference type="InterPro" id="IPR028978">
    <property type="entry name" value="Chorismate_lyase_/UTRA_dom_sf"/>
</dbReference>
<dbReference type="HOGENOM" id="CLU_063236_5_0_9"/>
<evidence type="ECO:0000256" key="3">
    <source>
        <dbReference type="ARBA" id="ARBA00023125"/>
    </source>
</evidence>
<keyword evidence="1" id="KW-0678">Repressor</keyword>
<dbReference type="Gene3D" id="1.10.10.10">
    <property type="entry name" value="Winged helix-like DNA-binding domain superfamily/Winged helix DNA-binding domain"/>
    <property type="match status" value="1"/>
</dbReference>
<dbReference type="PROSITE" id="PS50949">
    <property type="entry name" value="HTH_GNTR"/>
    <property type="match status" value="1"/>
</dbReference>
<sequence>MQWCDDTLFVWPVLFSFFNQYNTRFGGGKMPKYMEIADVLRKRIKDGTYPKDSLLPYQTELVEEFGVSRMTIKNAVNILIMEGLLLTKRGLGTKVLNHSFWGKDTSSVTEYKGLSYQMKQEKRTLTSQVITFEVCFPTTRIQEMLQITAEQPIYHVIRLRILEGNPYILEHSYMPLDLVSGLTKEILEESVYDYLLQDLGYKFAGAYRTFQAAKSDEYDQTYLACQADDPVLELEQIIYLESGRPVDYSCSRNRYDVRGYSMLDMKPDLLQHRKK</sequence>